<dbReference type="EMBL" id="LACI01000865">
    <property type="protein sequence ID" value="KJU85770.1"/>
    <property type="molecule type" value="Genomic_DNA"/>
</dbReference>
<evidence type="ECO:0000313" key="7">
    <source>
        <dbReference type="EMBL" id="KJU85770.1"/>
    </source>
</evidence>
<dbReference type="GO" id="GO:0043190">
    <property type="term" value="C:ATP-binding cassette (ABC) transporter complex"/>
    <property type="evidence" value="ECO:0007669"/>
    <property type="project" value="InterPro"/>
</dbReference>
<evidence type="ECO:0000256" key="5">
    <source>
        <dbReference type="ARBA" id="ARBA00023136"/>
    </source>
</evidence>
<dbReference type="Proteomes" id="UP000033423">
    <property type="component" value="Unassembled WGS sequence"/>
</dbReference>
<dbReference type="Pfam" id="PF02361">
    <property type="entry name" value="CbiQ"/>
    <property type="match status" value="1"/>
</dbReference>
<evidence type="ECO:0000313" key="8">
    <source>
        <dbReference type="Proteomes" id="UP000033423"/>
    </source>
</evidence>
<evidence type="ECO:0000256" key="6">
    <source>
        <dbReference type="SAM" id="Phobius"/>
    </source>
</evidence>
<feature type="transmembrane region" description="Helical" evidence="6">
    <location>
        <begin position="115"/>
        <end position="136"/>
    </location>
</feature>
<dbReference type="NCBIfam" id="TIGR02454">
    <property type="entry name" value="ECF_T_CbiQ"/>
    <property type="match status" value="1"/>
</dbReference>
<dbReference type="InterPro" id="IPR051611">
    <property type="entry name" value="ECF_transporter_component"/>
</dbReference>
<name>A0A0F3GV66_9BACT</name>
<dbReference type="PANTHER" id="PTHR34857">
    <property type="entry name" value="SLL0384 PROTEIN"/>
    <property type="match status" value="1"/>
</dbReference>
<keyword evidence="4 6" id="KW-1133">Transmembrane helix</keyword>
<sequence length="219" mass="24560">MHLDVFADGNSPLHRIDPRVKFLVFLPLVCVVATAKGIHCPLYALFVACTLAALARLNARALLERMLIINAFIMPLWIFLPIGAQGSAIITAGPFVITSGGVSLALAITLKTNAITLITVAVLGTSEVLTLTHALLHLRCPVKLVYLFFFCYRYIALMHEEYQRLRRAIVIRAFRPKTNLHTYKTYAYIVGMLLVRSHERSQRIYQAMLCRGFTGKFPL</sequence>
<keyword evidence="8" id="KW-1185">Reference proteome</keyword>
<dbReference type="GO" id="GO:0006824">
    <property type="term" value="P:cobalt ion transport"/>
    <property type="evidence" value="ECO:0007669"/>
    <property type="project" value="InterPro"/>
</dbReference>
<keyword evidence="3 6" id="KW-0812">Transmembrane</keyword>
<proteinExistence type="predicted"/>
<dbReference type="PANTHER" id="PTHR34857:SF2">
    <property type="entry name" value="SLL0384 PROTEIN"/>
    <property type="match status" value="1"/>
</dbReference>
<evidence type="ECO:0000256" key="2">
    <source>
        <dbReference type="ARBA" id="ARBA00022475"/>
    </source>
</evidence>
<keyword evidence="2" id="KW-1003">Cell membrane</keyword>
<comment type="caution">
    <text evidence="7">The sequence shown here is derived from an EMBL/GenBank/DDBJ whole genome shotgun (WGS) entry which is preliminary data.</text>
</comment>
<comment type="subcellular location">
    <subcellularLocation>
        <location evidence="1">Cell membrane</location>
        <topology evidence="1">Multi-pass membrane protein</topology>
    </subcellularLocation>
</comment>
<reference evidence="7 8" key="1">
    <citation type="submission" date="2015-02" db="EMBL/GenBank/DDBJ databases">
        <title>Single-cell genomics of uncultivated deep-branching MTB reveals a conserved set of magnetosome genes.</title>
        <authorList>
            <person name="Kolinko S."/>
            <person name="Richter M."/>
            <person name="Glockner F.O."/>
            <person name="Brachmann A."/>
            <person name="Schuler D."/>
        </authorList>
    </citation>
    <scope>NUCLEOTIDE SEQUENCE [LARGE SCALE GENOMIC DNA]</scope>
    <source>
        <strain evidence="7">TM-1</strain>
    </source>
</reference>
<evidence type="ECO:0000256" key="4">
    <source>
        <dbReference type="ARBA" id="ARBA00022989"/>
    </source>
</evidence>
<organism evidence="7 8">
    <name type="scientific">Candidatus Magnetobacterium bavaricum</name>
    <dbReference type="NCBI Taxonomy" id="29290"/>
    <lineage>
        <taxon>Bacteria</taxon>
        <taxon>Pseudomonadati</taxon>
        <taxon>Nitrospirota</taxon>
        <taxon>Thermodesulfovibrionia</taxon>
        <taxon>Thermodesulfovibrionales</taxon>
        <taxon>Candidatus Magnetobacteriaceae</taxon>
        <taxon>Candidatus Magnetobacterium</taxon>
    </lineage>
</organism>
<evidence type="ECO:0000256" key="3">
    <source>
        <dbReference type="ARBA" id="ARBA00022692"/>
    </source>
</evidence>
<feature type="transmembrane region" description="Helical" evidence="6">
    <location>
        <begin position="142"/>
        <end position="159"/>
    </location>
</feature>
<feature type="transmembrane region" description="Helical" evidence="6">
    <location>
        <begin position="62"/>
        <end position="82"/>
    </location>
</feature>
<feature type="non-terminal residue" evidence="7">
    <location>
        <position position="219"/>
    </location>
</feature>
<dbReference type="AlphaFoldDB" id="A0A0F3GV66"/>
<gene>
    <name evidence="7" type="ORF">MBAV_002038</name>
</gene>
<dbReference type="CDD" id="cd16914">
    <property type="entry name" value="EcfT"/>
    <property type="match status" value="1"/>
</dbReference>
<dbReference type="InterPro" id="IPR012809">
    <property type="entry name" value="ECF_CbiQ"/>
</dbReference>
<protein>
    <submittedName>
        <fullName evidence="7">Cobalt ABC transporter permease CbiQ</fullName>
    </submittedName>
</protein>
<evidence type="ECO:0000256" key="1">
    <source>
        <dbReference type="ARBA" id="ARBA00004651"/>
    </source>
</evidence>
<accession>A0A0F3GV66</accession>
<keyword evidence="5 6" id="KW-0472">Membrane</keyword>
<feature type="transmembrane region" description="Helical" evidence="6">
    <location>
        <begin position="88"/>
        <end position="108"/>
    </location>
</feature>
<dbReference type="InterPro" id="IPR003339">
    <property type="entry name" value="ABC/ECF_trnsptr_transmembrane"/>
</dbReference>
<feature type="transmembrane region" description="Helical" evidence="6">
    <location>
        <begin position="22"/>
        <end position="55"/>
    </location>
</feature>